<reference evidence="2" key="1">
    <citation type="submission" date="2016-10" db="EMBL/GenBank/DDBJ databases">
        <authorList>
            <person name="Varghese N."/>
            <person name="Submissions S."/>
        </authorList>
    </citation>
    <scope>NUCLEOTIDE SEQUENCE [LARGE SCALE GENOMIC DNA]</scope>
    <source>
        <strain evidence="2">DSM 6150</strain>
    </source>
</reference>
<dbReference type="EMBL" id="FOVE01000008">
    <property type="protein sequence ID" value="SFN38604.1"/>
    <property type="molecule type" value="Genomic_DNA"/>
</dbReference>
<proteinExistence type="predicted"/>
<evidence type="ECO:0000313" key="2">
    <source>
        <dbReference type="Proteomes" id="UP000242869"/>
    </source>
</evidence>
<sequence length="73" mass="8053">MRLRRGIYSRFRPAGRKGYLSRQIPLHPKGEPTPAPLRGSLRCSQDAAAAQLGLRPQTVLAEFPRLAVLLGAF</sequence>
<protein>
    <submittedName>
        <fullName evidence="1">Uncharacterized protein</fullName>
    </submittedName>
</protein>
<accession>A0A1I4YKS7</accession>
<evidence type="ECO:0000313" key="1">
    <source>
        <dbReference type="EMBL" id="SFN38604.1"/>
    </source>
</evidence>
<dbReference type="AlphaFoldDB" id="A0A1I4YKS7"/>
<keyword evidence="2" id="KW-1185">Reference proteome</keyword>
<dbReference type="STRING" id="83765.SAMN05660284_01361"/>
<organism evidence="1 2">
    <name type="scientific">Formivibrio citricus</name>
    <dbReference type="NCBI Taxonomy" id="83765"/>
    <lineage>
        <taxon>Bacteria</taxon>
        <taxon>Pseudomonadati</taxon>
        <taxon>Pseudomonadota</taxon>
        <taxon>Betaproteobacteria</taxon>
        <taxon>Neisseriales</taxon>
        <taxon>Chitinibacteraceae</taxon>
        <taxon>Formivibrio</taxon>
    </lineage>
</organism>
<dbReference type="Proteomes" id="UP000242869">
    <property type="component" value="Unassembled WGS sequence"/>
</dbReference>
<name>A0A1I4YKS7_9NEIS</name>
<gene>
    <name evidence="1" type="ORF">SAMN05660284_01361</name>
</gene>